<evidence type="ECO:0000313" key="4">
    <source>
        <dbReference type="EMBL" id="KPH73882.1"/>
    </source>
</evidence>
<dbReference type="InterPro" id="IPR003115">
    <property type="entry name" value="ParB_N"/>
</dbReference>
<dbReference type="Proteomes" id="UP000037822">
    <property type="component" value="Unassembled WGS sequence"/>
</dbReference>
<evidence type="ECO:0000256" key="2">
    <source>
        <dbReference type="SAM" id="MobiDB-lite"/>
    </source>
</evidence>
<dbReference type="SUPFAM" id="SSF110849">
    <property type="entry name" value="ParB/Sulfiredoxin"/>
    <property type="match status" value="1"/>
</dbReference>
<protein>
    <submittedName>
        <fullName evidence="4">Plasmid partitioning protein</fullName>
    </submittedName>
</protein>
<feature type="region of interest" description="Disordered" evidence="2">
    <location>
        <begin position="1"/>
        <end position="23"/>
    </location>
</feature>
<gene>
    <name evidence="4" type="ORF">AE618_26050</name>
</gene>
<dbReference type="GO" id="GO:0003677">
    <property type="term" value="F:DNA binding"/>
    <property type="evidence" value="ECO:0007669"/>
    <property type="project" value="InterPro"/>
</dbReference>
<name>A0A0N1F0G6_9HYPH</name>
<dbReference type="SMART" id="SM00470">
    <property type="entry name" value="ParB"/>
    <property type="match status" value="1"/>
</dbReference>
<dbReference type="EMBL" id="LGSZ01000092">
    <property type="protein sequence ID" value="KPH73882.1"/>
    <property type="molecule type" value="Genomic_DNA"/>
</dbReference>
<dbReference type="NCBIfam" id="TIGR00180">
    <property type="entry name" value="parB_part"/>
    <property type="match status" value="1"/>
</dbReference>
<dbReference type="OrthoDB" id="8116493at2"/>
<dbReference type="Pfam" id="PF02195">
    <property type="entry name" value="ParB_N"/>
    <property type="match status" value="1"/>
</dbReference>
<organism evidence="4 5">
    <name type="scientific">Bosea vaviloviae</name>
    <dbReference type="NCBI Taxonomy" id="1526658"/>
    <lineage>
        <taxon>Bacteria</taxon>
        <taxon>Pseudomonadati</taxon>
        <taxon>Pseudomonadota</taxon>
        <taxon>Alphaproteobacteria</taxon>
        <taxon>Hyphomicrobiales</taxon>
        <taxon>Boseaceae</taxon>
        <taxon>Bosea</taxon>
    </lineage>
</organism>
<keyword evidence="5" id="KW-1185">Reference proteome</keyword>
<comment type="caution">
    <text evidence="4">The sequence shown here is derived from an EMBL/GenBank/DDBJ whole genome shotgun (WGS) entry which is preliminary data.</text>
</comment>
<feature type="compositionally biased region" description="Basic and acidic residues" evidence="2">
    <location>
        <begin position="1"/>
        <end position="20"/>
    </location>
</feature>
<dbReference type="GO" id="GO:0007059">
    <property type="term" value="P:chromosome segregation"/>
    <property type="evidence" value="ECO:0007669"/>
    <property type="project" value="TreeGrafter"/>
</dbReference>
<dbReference type="PANTHER" id="PTHR33375">
    <property type="entry name" value="CHROMOSOME-PARTITIONING PROTEIN PARB-RELATED"/>
    <property type="match status" value="1"/>
</dbReference>
<feature type="non-terminal residue" evidence="4">
    <location>
        <position position="138"/>
    </location>
</feature>
<comment type="similarity">
    <text evidence="1">Belongs to the ParB family.</text>
</comment>
<dbReference type="InterPro" id="IPR004437">
    <property type="entry name" value="ParB/RepB/Spo0J"/>
</dbReference>
<dbReference type="Gene3D" id="1.10.10.2830">
    <property type="match status" value="1"/>
</dbReference>
<evidence type="ECO:0000259" key="3">
    <source>
        <dbReference type="SMART" id="SM00470"/>
    </source>
</evidence>
<dbReference type="Gene3D" id="3.90.1530.30">
    <property type="match status" value="1"/>
</dbReference>
<evidence type="ECO:0000256" key="1">
    <source>
        <dbReference type="ARBA" id="ARBA00006295"/>
    </source>
</evidence>
<dbReference type="GO" id="GO:0045881">
    <property type="term" value="P:positive regulation of sporulation resulting in formation of a cellular spore"/>
    <property type="evidence" value="ECO:0007669"/>
    <property type="project" value="TreeGrafter"/>
</dbReference>
<dbReference type="InterPro" id="IPR050336">
    <property type="entry name" value="Chromosome_partition/occlusion"/>
</dbReference>
<dbReference type="PANTHER" id="PTHR33375:SF1">
    <property type="entry name" value="CHROMOSOME-PARTITIONING PROTEIN PARB-RELATED"/>
    <property type="match status" value="1"/>
</dbReference>
<dbReference type="InterPro" id="IPR036086">
    <property type="entry name" value="ParB/Sulfiredoxin_sf"/>
</dbReference>
<dbReference type="SUPFAM" id="SSF109709">
    <property type="entry name" value="KorB DNA-binding domain-like"/>
    <property type="match status" value="1"/>
</dbReference>
<evidence type="ECO:0000313" key="5">
    <source>
        <dbReference type="Proteomes" id="UP000037822"/>
    </source>
</evidence>
<accession>A0A0N1F0G6</accession>
<dbReference type="AlphaFoldDB" id="A0A0N1F0G6"/>
<sequence length="138" mass="14984">MHLMKVDPRALKENPDRARQTESAPQADALLLATIKAVGLVQPPVIAPETDGGNGYIIDSGHRRVKQAIAAGLDEIEVLVVDAANDNGAMRNMVENIAREPLNPVDQWRAIERLVALGWTEEAIGIALALPVRQIKKL</sequence>
<dbReference type="RefSeq" id="WP_156330499.1">
    <property type="nucleotide sequence ID" value="NZ_LGSZ01000092.1"/>
</dbReference>
<reference evidence="4 5" key="1">
    <citation type="submission" date="2015-07" db="EMBL/GenBank/DDBJ databases">
        <title>Whole genome sequencing of Bosea vaviloviae isolated from cave pool.</title>
        <authorList>
            <person name="Tan N.E.H."/>
            <person name="Lee Y.P."/>
            <person name="Gan H.M."/>
            <person name="Barton H."/>
            <person name="Savka M.A."/>
        </authorList>
    </citation>
    <scope>NUCLEOTIDE SEQUENCE [LARGE SCALE GENOMIC DNA]</scope>
    <source>
        <strain evidence="4 5">SD260</strain>
    </source>
</reference>
<feature type="domain" description="ParB-like N-terminal" evidence="3">
    <location>
        <begin position="4"/>
        <end position="97"/>
    </location>
</feature>
<proteinExistence type="inferred from homology"/>
<dbReference type="GO" id="GO:0005694">
    <property type="term" value="C:chromosome"/>
    <property type="evidence" value="ECO:0007669"/>
    <property type="project" value="TreeGrafter"/>
</dbReference>